<feature type="compositionally biased region" description="Gly residues" evidence="1">
    <location>
        <begin position="48"/>
        <end position="60"/>
    </location>
</feature>
<feature type="region of interest" description="Disordered" evidence="1">
    <location>
        <begin position="48"/>
        <end position="91"/>
    </location>
</feature>
<keyword evidence="3" id="KW-1185">Reference proteome</keyword>
<dbReference type="EMBL" id="JAIWYP010000005">
    <property type="protein sequence ID" value="KAH3816413.1"/>
    <property type="molecule type" value="Genomic_DNA"/>
</dbReference>
<comment type="caution">
    <text evidence="2">The sequence shown here is derived from an EMBL/GenBank/DDBJ whole genome shotgun (WGS) entry which is preliminary data.</text>
</comment>
<evidence type="ECO:0000313" key="3">
    <source>
        <dbReference type="Proteomes" id="UP000828390"/>
    </source>
</evidence>
<proteinExistence type="predicted"/>
<name>A0A9D4GGL4_DREPO</name>
<accession>A0A9D4GGL4</accession>
<evidence type="ECO:0000256" key="1">
    <source>
        <dbReference type="SAM" id="MobiDB-lite"/>
    </source>
</evidence>
<evidence type="ECO:0000313" key="2">
    <source>
        <dbReference type="EMBL" id="KAH3816413.1"/>
    </source>
</evidence>
<reference evidence="2" key="1">
    <citation type="journal article" date="2019" name="bioRxiv">
        <title>The Genome of the Zebra Mussel, Dreissena polymorpha: A Resource for Invasive Species Research.</title>
        <authorList>
            <person name="McCartney M.A."/>
            <person name="Auch B."/>
            <person name="Kono T."/>
            <person name="Mallez S."/>
            <person name="Zhang Y."/>
            <person name="Obille A."/>
            <person name="Becker A."/>
            <person name="Abrahante J.E."/>
            <person name="Garbe J."/>
            <person name="Badalamenti J.P."/>
            <person name="Herman A."/>
            <person name="Mangelson H."/>
            <person name="Liachko I."/>
            <person name="Sullivan S."/>
            <person name="Sone E.D."/>
            <person name="Koren S."/>
            <person name="Silverstein K.A.T."/>
            <person name="Beckman K.B."/>
            <person name="Gohl D.M."/>
        </authorList>
    </citation>
    <scope>NUCLEOTIDE SEQUENCE</scope>
    <source>
        <strain evidence="2">Duluth1</strain>
        <tissue evidence="2">Whole animal</tissue>
    </source>
</reference>
<protein>
    <submittedName>
        <fullName evidence="2">Uncharacterized protein</fullName>
    </submittedName>
</protein>
<dbReference type="Proteomes" id="UP000828390">
    <property type="component" value="Unassembled WGS sequence"/>
</dbReference>
<feature type="compositionally biased region" description="Gly residues" evidence="1">
    <location>
        <begin position="79"/>
        <end position="91"/>
    </location>
</feature>
<reference evidence="2" key="2">
    <citation type="submission" date="2020-11" db="EMBL/GenBank/DDBJ databases">
        <authorList>
            <person name="McCartney M.A."/>
            <person name="Auch B."/>
            <person name="Kono T."/>
            <person name="Mallez S."/>
            <person name="Becker A."/>
            <person name="Gohl D.M."/>
            <person name="Silverstein K.A.T."/>
            <person name="Koren S."/>
            <person name="Bechman K.B."/>
            <person name="Herman A."/>
            <person name="Abrahante J.E."/>
            <person name="Garbe J."/>
        </authorList>
    </citation>
    <scope>NUCLEOTIDE SEQUENCE</scope>
    <source>
        <strain evidence="2">Duluth1</strain>
        <tissue evidence="2">Whole animal</tissue>
    </source>
</reference>
<dbReference type="AlphaFoldDB" id="A0A9D4GGL4"/>
<sequence length="143" mass="13544">MQYKSCIFFSNAAINITVESEGILSASNGGFLPGGGVGAGIGNVKGSSGGSHGGMGGHGTGTNSSGWAHDSTLKPTAYGSGGGSDGTGTVGRGGGVLELKASGFVEVDGTISADGEAATEKGIGGGAGGSIYVEAGHFAGMKL</sequence>
<organism evidence="2 3">
    <name type="scientific">Dreissena polymorpha</name>
    <name type="common">Zebra mussel</name>
    <name type="synonym">Mytilus polymorpha</name>
    <dbReference type="NCBI Taxonomy" id="45954"/>
    <lineage>
        <taxon>Eukaryota</taxon>
        <taxon>Metazoa</taxon>
        <taxon>Spiralia</taxon>
        <taxon>Lophotrochozoa</taxon>
        <taxon>Mollusca</taxon>
        <taxon>Bivalvia</taxon>
        <taxon>Autobranchia</taxon>
        <taxon>Heteroconchia</taxon>
        <taxon>Euheterodonta</taxon>
        <taxon>Imparidentia</taxon>
        <taxon>Neoheterodontei</taxon>
        <taxon>Myida</taxon>
        <taxon>Dreissenoidea</taxon>
        <taxon>Dreissenidae</taxon>
        <taxon>Dreissena</taxon>
    </lineage>
</organism>
<gene>
    <name evidence="2" type="ORF">DPMN_117929</name>
</gene>